<reference evidence="3 4" key="1">
    <citation type="journal article" date="2007" name="Nature">
        <title>Evolution of genes and genomes on the Drosophila phylogeny.</title>
        <authorList>
            <consortium name="Drosophila 12 Genomes Consortium"/>
            <person name="Clark A.G."/>
            <person name="Eisen M.B."/>
            <person name="Smith D.R."/>
            <person name="Bergman C.M."/>
            <person name="Oliver B."/>
            <person name="Markow T.A."/>
            <person name="Kaufman T.C."/>
            <person name="Kellis M."/>
            <person name="Gelbart W."/>
            <person name="Iyer V.N."/>
            <person name="Pollard D.A."/>
            <person name="Sackton T.B."/>
            <person name="Larracuente A.M."/>
            <person name="Singh N.D."/>
            <person name="Abad J.P."/>
            <person name="Abt D.N."/>
            <person name="Adryan B."/>
            <person name="Aguade M."/>
            <person name="Akashi H."/>
            <person name="Anderson W.W."/>
            <person name="Aquadro C.F."/>
            <person name="Ardell D.H."/>
            <person name="Arguello R."/>
            <person name="Artieri C.G."/>
            <person name="Barbash D.A."/>
            <person name="Barker D."/>
            <person name="Barsanti P."/>
            <person name="Batterham P."/>
            <person name="Batzoglou S."/>
            <person name="Begun D."/>
            <person name="Bhutkar A."/>
            <person name="Blanco E."/>
            <person name="Bosak S.A."/>
            <person name="Bradley R.K."/>
            <person name="Brand A.D."/>
            <person name="Brent M.R."/>
            <person name="Brooks A.N."/>
            <person name="Brown R.H."/>
            <person name="Butlin R.K."/>
            <person name="Caggese C."/>
            <person name="Calvi B.R."/>
            <person name="Bernardo de Carvalho A."/>
            <person name="Caspi A."/>
            <person name="Castrezana S."/>
            <person name="Celniker S.E."/>
            <person name="Chang J.L."/>
            <person name="Chapple C."/>
            <person name="Chatterji S."/>
            <person name="Chinwalla A."/>
            <person name="Civetta A."/>
            <person name="Clifton S.W."/>
            <person name="Comeron J.M."/>
            <person name="Costello J.C."/>
            <person name="Coyne J.A."/>
            <person name="Daub J."/>
            <person name="David R.G."/>
            <person name="Delcher A.L."/>
            <person name="Delehaunty K."/>
            <person name="Do C.B."/>
            <person name="Ebling H."/>
            <person name="Edwards K."/>
            <person name="Eickbush T."/>
            <person name="Evans J.D."/>
            <person name="Filipski A."/>
            <person name="Findeiss S."/>
            <person name="Freyhult E."/>
            <person name="Fulton L."/>
            <person name="Fulton R."/>
            <person name="Garcia A.C."/>
            <person name="Gardiner A."/>
            <person name="Garfield D.A."/>
            <person name="Garvin B.E."/>
            <person name="Gibson G."/>
            <person name="Gilbert D."/>
            <person name="Gnerre S."/>
            <person name="Godfrey J."/>
            <person name="Good R."/>
            <person name="Gotea V."/>
            <person name="Gravely B."/>
            <person name="Greenberg A.J."/>
            <person name="Griffiths-Jones S."/>
            <person name="Gross S."/>
            <person name="Guigo R."/>
            <person name="Gustafson E.A."/>
            <person name="Haerty W."/>
            <person name="Hahn M.W."/>
            <person name="Halligan D.L."/>
            <person name="Halpern A.L."/>
            <person name="Halter G.M."/>
            <person name="Han M.V."/>
            <person name="Heger A."/>
            <person name="Hillier L."/>
            <person name="Hinrichs A.S."/>
            <person name="Holmes I."/>
            <person name="Hoskins R.A."/>
            <person name="Hubisz M.J."/>
            <person name="Hultmark D."/>
            <person name="Huntley M.A."/>
            <person name="Jaffe D.B."/>
            <person name="Jagadeeshan S."/>
            <person name="Jeck W.R."/>
            <person name="Johnson J."/>
            <person name="Jones C.D."/>
            <person name="Jordan W.C."/>
            <person name="Karpen G.H."/>
            <person name="Kataoka E."/>
            <person name="Keightley P.D."/>
            <person name="Kheradpour P."/>
            <person name="Kirkness E.F."/>
            <person name="Koerich L.B."/>
            <person name="Kristiansen K."/>
            <person name="Kudrna D."/>
            <person name="Kulathinal R.J."/>
            <person name="Kumar S."/>
            <person name="Kwok R."/>
            <person name="Lander E."/>
            <person name="Langley C.H."/>
            <person name="Lapoint R."/>
            <person name="Lazzaro B.P."/>
            <person name="Lee S.J."/>
            <person name="Levesque L."/>
            <person name="Li R."/>
            <person name="Lin C.F."/>
            <person name="Lin M.F."/>
            <person name="Lindblad-Toh K."/>
            <person name="Llopart A."/>
            <person name="Long M."/>
            <person name="Low L."/>
            <person name="Lozovsky E."/>
            <person name="Lu J."/>
            <person name="Luo M."/>
            <person name="Machado C.A."/>
            <person name="Makalowski W."/>
            <person name="Marzo M."/>
            <person name="Matsuda M."/>
            <person name="Matzkin L."/>
            <person name="McAllister B."/>
            <person name="McBride C.S."/>
            <person name="McKernan B."/>
            <person name="McKernan K."/>
            <person name="Mendez-Lago M."/>
            <person name="Minx P."/>
            <person name="Mollenhauer M.U."/>
            <person name="Montooth K."/>
            <person name="Mount S.M."/>
            <person name="Mu X."/>
            <person name="Myers E."/>
            <person name="Negre B."/>
            <person name="Newfeld S."/>
            <person name="Nielsen R."/>
            <person name="Noor M.A."/>
            <person name="O'Grady P."/>
            <person name="Pachter L."/>
            <person name="Papaceit M."/>
            <person name="Parisi M.J."/>
            <person name="Parisi M."/>
            <person name="Parts L."/>
            <person name="Pedersen J.S."/>
            <person name="Pesole G."/>
            <person name="Phillippy A.M."/>
            <person name="Ponting C.P."/>
            <person name="Pop M."/>
            <person name="Porcelli D."/>
            <person name="Powell J.R."/>
            <person name="Prohaska S."/>
            <person name="Pruitt K."/>
            <person name="Puig M."/>
            <person name="Quesneville H."/>
            <person name="Ram K.R."/>
            <person name="Rand D."/>
            <person name="Rasmussen M.D."/>
            <person name="Reed L.K."/>
            <person name="Reenan R."/>
            <person name="Reily A."/>
            <person name="Remington K.A."/>
            <person name="Rieger T.T."/>
            <person name="Ritchie M.G."/>
            <person name="Robin C."/>
            <person name="Rogers Y.H."/>
            <person name="Rohde C."/>
            <person name="Rozas J."/>
            <person name="Rubenfield M.J."/>
            <person name="Ruiz A."/>
            <person name="Russo S."/>
            <person name="Salzberg S.L."/>
            <person name="Sanchez-Gracia A."/>
            <person name="Saranga D.J."/>
            <person name="Sato H."/>
            <person name="Schaeffer S.W."/>
            <person name="Schatz M.C."/>
            <person name="Schlenke T."/>
            <person name="Schwartz R."/>
            <person name="Segarra C."/>
            <person name="Singh R.S."/>
            <person name="Sirot L."/>
            <person name="Sirota M."/>
            <person name="Sisneros N.B."/>
            <person name="Smith C.D."/>
            <person name="Smith T.F."/>
            <person name="Spieth J."/>
            <person name="Stage D.E."/>
            <person name="Stark A."/>
            <person name="Stephan W."/>
            <person name="Strausberg R.L."/>
            <person name="Strempel S."/>
            <person name="Sturgill D."/>
            <person name="Sutton G."/>
            <person name="Sutton G.G."/>
            <person name="Tao W."/>
            <person name="Teichmann S."/>
            <person name="Tobari Y.N."/>
            <person name="Tomimura Y."/>
            <person name="Tsolas J.M."/>
            <person name="Valente V.L."/>
            <person name="Venter E."/>
            <person name="Venter J.C."/>
            <person name="Vicario S."/>
            <person name="Vieira F.G."/>
            <person name="Vilella A.J."/>
            <person name="Villasante A."/>
            <person name="Walenz B."/>
            <person name="Wang J."/>
            <person name="Wasserman M."/>
            <person name="Watts T."/>
            <person name="Wilson D."/>
            <person name="Wilson R.K."/>
            <person name="Wing R.A."/>
            <person name="Wolfner M.F."/>
            <person name="Wong A."/>
            <person name="Wong G.K."/>
            <person name="Wu C.I."/>
            <person name="Wu G."/>
            <person name="Yamamoto D."/>
            <person name="Yang H.P."/>
            <person name="Yang S.P."/>
            <person name="Yorke J.A."/>
            <person name="Yoshida K."/>
            <person name="Zdobnov E."/>
            <person name="Zhang P."/>
            <person name="Zhang Y."/>
            <person name="Zimin A.V."/>
            <person name="Baldwin J."/>
            <person name="Abdouelleil A."/>
            <person name="Abdulkadir J."/>
            <person name="Abebe A."/>
            <person name="Abera B."/>
            <person name="Abreu J."/>
            <person name="Acer S.C."/>
            <person name="Aftuck L."/>
            <person name="Alexander A."/>
            <person name="An P."/>
            <person name="Anderson E."/>
            <person name="Anderson S."/>
            <person name="Arachi H."/>
            <person name="Azer M."/>
            <person name="Bachantsang P."/>
            <person name="Barry A."/>
            <person name="Bayul T."/>
            <person name="Berlin A."/>
            <person name="Bessette D."/>
            <person name="Bloom T."/>
            <person name="Blye J."/>
            <person name="Boguslavskiy L."/>
            <person name="Bonnet C."/>
            <person name="Boukhgalter B."/>
            <person name="Bourzgui I."/>
            <person name="Brown A."/>
            <person name="Cahill P."/>
            <person name="Channer S."/>
            <person name="Cheshatsang Y."/>
            <person name="Chuda L."/>
            <person name="Citroen M."/>
            <person name="Collymore A."/>
            <person name="Cooke P."/>
            <person name="Costello M."/>
            <person name="D'Aco K."/>
            <person name="Daza R."/>
            <person name="De Haan G."/>
            <person name="DeGray S."/>
            <person name="DeMaso C."/>
            <person name="Dhargay N."/>
            <person name="Dooley K."/>
            <person name="Dooley E."/>
            <person name="Doricent M."/>
            <person name="Dorje P."/>
            <person name="Dorjee K."/>
            <person name="Dupes A."/>
            <person name="Elong R."/>
            <person name="Falk J."/>
            <person name="Farina A."/>
            <person name="Faro S."/>
            <person name="Ferguson D."/>
            <person name="Fisher S."/>
            <person name="Foley C.D."/>
            <person name="Franke A."/>
            <person name="Friedrich D."/>
            <person name="Gadbois L."/>
            <person name="Gearin G."/>
            <person name="Gearin C.R."/>
            <person name="Giannoukos G."/>
            <person name="Goode T."/>
            <person name="Graham J."/>
            <person name="Grandbois E."/>
            <person name="Grewal S."/>
            <person name="Gyaltsen K."/>
            <person name="Hafez N."/>
            <person name="Hagos B."/>
            <person name="Hall J."/>
            <person name="Henson C."/>
            <person name="Hollinger A."/>
            <person name="Honan T."/>
            <person name="Huard M.D."/>
            <person name="Hughes L."/>
            <person name="Hurhula B."/>
            <person name="Husby M.E."/>
            <person name="Kamat A."/>
            <person name="Kanga B."/>
            <person name="Kashin S."/>
            <person name="Khazanovich D."/>
            <person name="Kisner P."/>
            <person name="Lance K."/>
            <person name="Lara M."/>
            <person name="Lee W."/>
            <person name="Lennon N."/>
            <person name="Letendre F."/>
            <person name="LeVine R."/>
            <person name="Lipovsky A."/>
            <person name="Liu X."/>
            <person name="Liu J."/>
            <person name="Liu S."/>
            <person name="Lokyitsang T."/>
            <person name="Lokyitsang Y."/>
            <person name="Lubonja R."/>
            <person name="Lui A."/>
            <person name="MacDonald P."/>
            <person name="Magnisalis V."/>
            <person name="Maru K."/>
            <person name="Matthews C."/>
            <person name="McCusker W."/>
            <person name="McDonough S."/>
            <person name="Mehta T."/>
            <person name="Meldrim J."/>
            <person name="Meneus L."/>
            <person name="Mihai O."/>
            <person name="Mihalev A."/>
            <person name="Mihova T."/>
            <person name="Mittelman R."/>
            <person name="Mlenga V."/>
            <person name="Montmayeur A."/>
            <person name="Mulrain L."/>
            <person name="Navidi A."/>
            <person name="Naylor J."/>
            <person name="Negash T."/>
            <person name="Nguyen T."/>
            <person name="Nguyen N."/>
            <person name="Nicol R."/>
            <person name="Norbu C."/>
            <person name="Norbu N."/>
            <person name="Novod N."/>
            <person name="O'Neill B."/>
            <person name="Osman S."/>
            <person name="Markiewicz E."/>
            <person name="Oyono O.L."/>
            <person name="Patti C."/>
            <person name="Phunkhang P."/>
            <person name="Pierre F."/>
            <person name="Priest M."/>
            <person name="Raghuraman S."/>
            <person name="Rege F."/>
            <person name="Reyes R."/>
            <person name="Rise C."/>
            <person name="Rogov P."/>
            <person name="Ross K."/>
            <person name="Ryan E."/>
            <person name="Settipalli S."/>
            <person name="Shea T."/>
            <person name="Sherpa N."/>
            <person name="Shi L."/>
            <person name="Shih D."/>
            <person name="Sparrow T."/>
            <person name="Spaulding J."/>
            <person name="Stalker J."/>
            <person name="Stange-Thomann N."/>
            <person name="Stavropoulos S."/>
            <person name="Stone C."/>
            <person name="Strader C."/>
            <person name="Tesfaye S."/>
            <person name="Thomson T."/>
            <person name="Thoulutsang Y."/>
            <person name="Thoulutsang D."/>
            <person name="Topham K."/>
            <person name="Topping I."/>
            <person name="Tsamla T."/>
            <person name="Vassiliev H."/>
            <person name="Vo A."/>
            <person name="Wangchuk T."/>
            <person name="Wangdi T."/>
            <person name="Weiand M."/>
            <person name="Wilkinson J."/>
            <person name="Wilson A."/>
            <person name="Yadav S."/>
            <person name="Young G."/>
            <person name="Yu Q."/>
            <person name="Zembek L."/>
            <person name="Zhong D."/>
            <person name="Zimmer A."/>
            <person name="Zwirko Z."/>
            <person name="Jaffe D.B."/>
            <person name="Alvarez P."/>
            <person name="Brockman W."/>
            <person name="Butler J."/>
            <person name="Chin C."/>
            <person name="Gnerre S."/>
            <person name="Grabherr M."/>
            <person name="Kleber M."/>
            <person name="Mauceli E."/>
            <person name="MacCallum I."/>
        </authorList>
    </citation>
    <scope>NUCLEOTIDE SEQUENCE [LARGE SCALE GENOMIC DNA]</scope>
    <source>
        <strain evidence="4">Tucson 15010-1051.87</strain>
    </source>
</reference>
<feature type="region of interest" description="Disordered" evidence="1">
    <location>
        <begin position="29"/>
        <end position="58"/>
    </location>
</feature>
<protein>
    <submittedName>
        <fullName evidence="3">Uncharacterized protein</fullName>
    </submittedName>
</protein>
<dbReference type="Proteomes" id="UP000008792">
    <property type="component" value="Unassembled WGS sequence"/>
</dbReference>
<keyword evidence="2" id="KW-0732">Signal</keyword>
<organism evidence="3 4">
    <name type="scientific">Drosophila virilis</name>
    <name type="common">Fruit fly</name>
    <dbReference type="NCBI Taxonomy" id="7244"/>
    <lineage>
        <taxon>Eukaryota</taxon>
        <taxon>Metazoa</taxon>
        <taxon>Ecdysozoa</taxon>
        <taxon>Arthropoda</taxon>
        <taxon>Hexapoda</taxon>
        <taxon>Insecta</taxon>
        <taxon>Pterygota</taxon>
        <taxon>Neoptera</taxon>
        <taxon>Endopterygota</taxon>
        <taxon>Diptera</taxon>
        <taxon>Brachycera</taxon>
        <taxon>Muscomorpha</taxon>
        <taxon>Ephydroidea</taxon>
        <taxon>Drosophilidae</taxon>
        <taxon>Drosophila</taxon>
    </lineage>
</organism>
<sequence length="76" mass="7718">MKLLHLLLSLCLAFLLCSVPLIQAQTVPSISTAAPTPPNGAPGADSGEDAPPLPPMLTTVNVPTIDTTYGDYAGSA</sequence>
<dbReference type="AlphaFoldDB" id="B4MBC7"/>
<evidence type="ECO:0000256" key="1">
    <source>
        <dbReference type="SAM" id="MobiDB-lite"/>
    </source>
</evidence>
<gene>
    <name evidence="3" type="primary">Dvir\GJ14409</name>
    <name evidence="3" type="ORF">Dvir_GJ14409</name>
</gene>
<dbReference type="EMBL" id="CH940656">
    <property type="protein sequence ID" value="EDW58398.1"/>
    <property type="molecule type" value="Genomic_DNA"/>
</dbReference>
<dbReference type="HOGENOM" id="CLU_199277_0_0_1"/>
<dbReference type="InParanoid" id="B4MBC7"/>
<proteinExistence type="predicted"/>
<name>B4MBC7_DROVI</name>
<dbReference type="PhylomeDB" id="B4MBC7"/>
<evidence type="ECO:0000313" key="4">
    <source>
        <dbReference type="Proteomes" id="UP000008792"/>
    </source>
</evidence>
<evidence type="ECO:0000256" key="2">
    <source>
        <dbReference type="SAM" id="SignalP"/>
    </source>
</evidence>
<dbReference type="OMA" id="CTSWVSA"/>
<keyword evidence="4" id="KW-1185">Reference proteome</keyword>
<accession>B4MBC7</accession>
<feature type="signal peptide" evidence="2">
    <location>
        <begin position="1"/>
        <end position="24"/>
    </location>
</feature>
<dbReference type="eggNOG" id="ENOG502TBZT">
    <property type="taxonomic scope" value="Eukaryota"/>
</dbReference>
<feature type="chain" id="PRO_5002817609" evidence="2">
    <location>
        <begin position="25"/>
        <end position="76"/>
    </location>
</feature>
<evidence type="ECO:0000313" key="3">
    <source>
        <dbReference type="EMBL" id="EDW58398.1"/>
    </source>
</evidence>